<evidence type="ECO:0000313" key="2">
    <source>
        <dbReference type="EMBL" id="VYU33288.1"/>
    </source>
</evidence>
<evidence type="ECO:0008006" key="3">
    <source>
        <dbReference type="Google" id="ProtNLM"/>
    </source>
</evidence>
<keyword evidence="1" id="KW-0472">Membrane</keyword>
<protein>
    <recommendedName>
        <fullName evidence="3">CPBP family intramembrane metalloprotease</fullName>
    </recommendedName>
</protein>
<keyword evidence="1" id="KW-0812">Transmembrane</keyword>
<dbReference type="AlphaFoldDB" id="A0A6N3E0Q6"/>
<reference evidence="2" key="1">
    <citation type="submission" date="2019-11" db="EMBL/GenBank/DDBJ databases">
        <authorList>
            <person name="Feng L."/>
        </authorList>
    </citation>
    <scope>NUCLEOTIDE SEQUENCE</scope>
    <source>
        <strain evidence="2">EFaeciumLFYP64</strain>
    </source>
</reference>
<feature type="transmembrane region" description="Helical" evidence="1">
    <location>
        <begin position="46"/>
        <end position="64"/>
    </location>
</feature>
<evidence type="ECO:0000256" key="1">
    <source>
        <dbReference type="SAM" id="Phobius"/>
    </source>
</evidence>
<dbReference type="EMBL" id="CACRTQ010000054">
    <property type="protein sequence ID" value="VYU33288.1"/>
    <property type="molecule type" value="Genomic_DNA"/>
</dbReference>
<accession>A0A6N3E0Q6</accession>
<sequence>MTFIRTNKRELSLFILYFLFIGFQLGILPLALLSMVTNSDLIHSEFVVFAVNLCIPSIIGIILFRKEIIESFFLFQRKNLAENC</sequence>
<name>A0A6N3E0Q6_ENTFC</name>
<gene>
    <name evidence="2" type="ORF">EFLFYP64_01929</name>
</gene>
<feature type="transmembrane region" description="Helical" evidence="1">
    <location>
        <begin position="12"/>
        <end position="34"/>
    </location>
</feature>
<organism evidence="2">
    <name type="scientific">Enterococcus faecium</name>
    <name type="common">Streptococcus faecium</name>
    <dbReference type="NCBI Taxonomy" id="1352"/>
    <lineage>
        <taxon>Bacteria</taxon>
        <taxon>Bacillati</taxon>
        <taxon>Bacillota</taxon>
        <taxon>Bacilli</taxon>
        <taxon>Lactobacillales</taxon>
        <taxon>Enterococcaceae</taxon>
        <taxon>Enterococcus</taxon>
    </lineage>
</organism>
<keyword evidence="1" id="KW-1133">Transmembrane helix</keyword>
<proteinExistence type="predicted"/>